<feature type="non-terminal residue" evidence="2">
    <location>
        <position position="71"/>
    </location>
</feature>
<evidence type="ECO:0000313" key="2">
    <source>
        <dbReference type="EMBL" id="MCI56880.1"/>
    </source>
</evidence>
<evidence type="ECO:0000313" key="3">
    <source>
        <dbReference type="Proteomes" id="UP000265520"/>
    </source>
</evidence>
<accession>A0A392T9N2</accession>
<comment type="caution">
    <text evidence="2">The sequence shown here is derived from an EMBL/GenBank/DDBJ whole genome shotgun (WGS) entry which is preliminary data.</text>
</comment>
<reference evidence="2 3" key="1">
    <citation type="journal article" date="2018" name="Front. Plant Sci.">
        <title>Red Clover (Trifolium pratense) and Zigzag Clover (T. medium) - A Picture of Genomic Similarities and Differences.</title>
        <authorList>
            <person name="Dluhosova J."/>
            <person name="Istvanek J."/>
            <person name="Nedelnik J."/>
            <person name="Repkova J."/>
        </authorList>
    </citation>
    <scope>NUCLEOTIDE SEQUENCE [LARGE SCALE GENOMIC DNA]</scope>
    <source>
        <strain evidence="3">cv. 10/8</strain>
        <tissue evidence="2">Leaf</tissue>
    </source>
</reference>
<dbReference type="EMBL" id="LXQA010519898">
    <property type="protein sequence ID" value="MCI56880.1"/>
    <property type="molecule type" value="Genomic_DNA"/>
</dbReference>
<feature type="region of interest" description="Disordered" evidence="1">
    <location>
        <begin position="16"/>
        <end position="43"/>
    </location>
</feature>
<sequence length="71" mass="7407">MIATIEGTVTDRVLEVSHPGQGGQGGATRGVPLLFKVSPPGQGRDQEEVIREALGVVVITNISILDQEAQA</sequence>
<protein>
    <submittedName>
        <fullName evidence="2">Uncharacterized protein</fullName>
    </submittedName>
</protein>
<dbReference type="AlphaFoldDB" id="A0A392T9N2"/>
<organism evidence="2 3">
    <name type="scientific">Trifolium medium</name>
    <dbReference type="NCBI Taxonomy" id="97028"/>
    <lineage>
        <taxon>Eukaryota</taxon>
        <taxon>Viridiplantae</taxon>
        <taxon>Streptophyta</taxon>
        <taxon>Embryophyta</taxon>
        <taxon>Tracheophyta</taxon>
        <taxon>Spermatophyta</taxon>
        <taxon>Magnoliopsida</taxon>
        <taxon>eudicotyledons</taxon>
        <taxon>Gunneridae</taxon>
        <taxon>Pentapetalae</taxon>
        <taxon>rosids</taxon>
        <taxon>fabids</taxon>
        <taxon>Fabales</taxon>
        <taxon>Fabaceae</taxon>
        <taxon>Papilionoideae</taxon>
        <taxon>50 kb inversion clade</taxon>
        <taxon>NPAAA clade</taxon>
        <taxon>Hologalegina</taxon>
        <taxon>IRL clade</taxon>
        <taxon>Trifolieae</taxon>
        <taxon>Trifolium</taxon>
    </lineage>
</organism>
<keyword evidence="3" id="KW-1185">Reference proteome</keyword>
<name>A0A392T9N2_9FABA</name>
<evidence type="ECO:0000256" key="1">
    <source>
        <dbReference type="SAM" id="MobiDB-lite"/>
    </source>
</evidence>
<proteinExistence type="predicted"/>
<dbReference type="Proteomes" id="UP000265520">
    <property type="component" value="Unassembled WGS sequence"/>
</dbReference>